<evidence type="ECO:0000256" key="1">
    <source>
        <dbReference type="SAM" id="Phobius"/>
    </source>
</evidence>
<evidence type="ECO:0000313" key="2">
    <source>
        <dbReference type="EMBL" id="KLA00398.1"/>
    </source>
</evidence>
<reference evidence="2 3" key="1">
    <citation type="journal article" date="2015" name="Genome Announc.">
        <title>Next-Generation Whole-Genome Sequencing of Eight Strains of Bacillus cereus, Isolated from Food.</title>
        <authorList>
            <person name="Krawczyk A.O."/>
            <person name="de Jong A."/>
            <person name="Eijlander R.T."/>
            <person name="Berendsen E.M."/>
            <person name="Holsappel S."/>
            <person name="Wells-Bennik M.H."/>
            <person name="Kuipers O.P."/>
        </authorList>
    </citation>
    <scope>NUCLEOTIDE SEQUENCE [LARGE SCALE GENOMIC DNA]</scope>
    <source>
        <strain evidence="2 3">B4147</strain>
    </source>
</reference>
<dbReference type="PATRIC" id="fig|1396.433.peg.1752"/>
<keyword evidence="1" id="KW-1133">Transmembrane helix</keyword>
<feature type="transmembrane region" description="Helical" evidence="1">
    <location>
        <begin position="7"/>
        <end position="24"/>
    </location>
</feature>
<organism evidence="2 3">
    <name type="scientific">Bacillus wiedmannii</name>
    <dbReference type="NCBI Taxonomy" id="1890302"/>
    <lineage>
        <taxon>Bacteria</taxon>
        <taxon>Bacillati</taxon>
        <taxon>Bacillota</taxon>
        <taxon>Bacilli</taxon>
        <taxon>Bacillales</taxon>
        <taxon>Bacillaceae</taxon>
        <taxon>Bacillus</taxon>
        <taxon>Bacillus cereus group</taxon>
    </lineage>
</organism>
<keyword evidence="1" id="KW-0812">Transmembrane</keyword>
<comment type="caution">
    <text evidence="2">The sequence shown here is derived from an EMBL/GenBank/DDBJ whole genome shotgun (WGS) entry which is preliminary data.</text>
</comment>
<dbReference type="EMBL" id="LCYN01000003">
    <property type="protein sequence ID" value="KLA00398.1"/>
    <property type="molecule type" value="Genomic_DNA"/>
</dbReference>
<proteinExistence type="predicted"/>
<dbReference type="Proteomes" id="UP000035350">
    <property type="component" value="Unassembled WGS sequence"/>
</dbReference>
<name>A0A0G8CKQ4_9BACI</name>
<reference evidence="3" key="2">
    <citation type="submission" date="2015-04" db="EMBL/GenBank/DDBJ databases">
        <title>Draft Genome Sequences of Eight Spore-Forming Food Isolates of Bacillus cereus Genome sequencing.</title>
        <authorList>
            <person name="Krawcyk A.O."/>
            <person name="de Jong A."/>
            <person name="Eijlander R.T."/>
            <person name="Berendsen E.M."/>
            <person name="Holsappel S."/>
            <person name="Wells-Bennik M."/>
            <person name="Kuipers O.P."/>
        </authorList>
    </citation>
    <scope>NUCLEOTIDE SEQUENCE [LARGE SCALE GENOMIC DNA]</scope>
    <source>
        <strain evidence="3">B4147</strain>
    </source>
</reference>
<protein>
    <submittedName>
        <fullName evidence="2">Uncharacterized protein</fullName>
    </submittedName>
</protein>
<gene>
    <name evidence="2" type="ORF">B4147_4410</name>
</gene>
<accession>A0A0G8CKQ4</accession>
<sequence>MKWMYRLFLFSIKIYGICIVVLFYATFYTYKTVFVLIFCLFLFYILHKNESADTIQTSNKYSIKLLNIHY</sequence>
<feature type="transmembrane region" description="Helical" evidence="1">
    <location>
        <begin position="30"/>
        <end position="46"/>
    </location>
</feature>
<dbReference type="AlphaFoldDB" id="A0A0G8CKQ4"/>
<keyword evidence="1" id="KW-0472">Membrane</keyword>
<evidence type="ECO:0000313" key="3">
    <source>
        <dbReference type="Proteomes" id="UP000035350"/>
    </source>
</evidence>